<evidence type="ECO:0000313" key="2">
    <source>
        <dbReference type="EMBL" id="ETO11299.1"/>
    </source>
</evidence>
<feature type="region of interest" description="Disordered" evidence="1">
    <location>
        <begin position="527"/>
        <end position="556"/>
    </location>
</feature>
<sequence length="589" mass="69291">MNQRHNGLFASMRTTSDEQDINTIQSSDGSESETITSNESDWDLTIRNPKKYGVYPWRCSENHVEKKNCCQDVIKESCPRFFDDYFAFIAQYMETMVLQKKIYQIFQFNLVVKYEQKYYFYTFQTSKSVLSSLHKYIKDSNSEAFPTGHYPDGGRKYRLEELQAKIDKESEILRQPKLPNLATLEESSSDQVLQKTVKAVQNFKESLVHSKKKKLIYQRFSKKKSYIQHLFSSPILICDPNFFDNLILQGHEIPESLRQLIKGYAKARLDHWRVTLIQAIRRSWEGDRIEDVLSNRKIAEETLHTCYAVRTPLNKKTIAKDWLPYHWAIAFEGNKCLLRIEYFCNGYSWVILPNKPHQRRAFWFSTTKRADVCQGNFTERWLVLDSLKAEKHGKYLQLSDIIKWVICWQTRNPTYRWSHNNCQTFVRCGFQILLFSLTQFLKTFAFTFCKKYTKRDIVAHFAPRKAIMLHSLLDNLIAAVPIVGSANLWQGTVKVLEEMENGEKMSASQTDAKFYCLISSKKYHRNNNEEQPQNTCMTSEQSASKEGIVTKSTKNTRKQTCMDNYWQKFSERDRNKYENANNNKNFSDK</sequence>
<dbReference type="EMBL" id="ASPP01022584">
    <property type="protein sequence ID" value="ETO11299.1"/>
    <property type="molecule type" value="Genomic_DNA"/>
</dbReference>
<organism evidence="2 3">
    <name type="scientific">Reticulomyxa filosa</name>
    <dbReference type="NCBI Taxonomy" id="46433"/>
    <lineage>
        <taxon>Eukaryota</taxon>
        <taxon>Sar</taxon>
        <taxon>Rhizaria</taxon>
        <taxon>Retaria</taxon>
        <taxon>Foraminifera</taxon>
        <taxon>Monothalamids</taxon>
        <taxon>Reticulomyxidae</taxon>
        <taxon>Reticulomyxa</taxon>
    </lineage>
</organism>
<proteinExistence type="predicted"/>
<name>X6MBQ0_RETFI</name>
<protein>
    <submittedName>
        <fullName evidence="2">Uncharacterized protein</fullName>
    </submittedName>
</protein>
<gene>
    <name evidence="2" type="ORF">RFI_26075</name>
</gene>
<evidence type="ECO:0000313" key="3">
    <source>
        <dbReference type="Proteomes" id="UP000023152"/>
    </source>
</evidence>
<evidence type="ECO:0000256" key="1">
    <source>
        <dbReference type="SAM" id="MobiDB-lite"/>
    </source>
</evidence>
<keyword evidence="3" id="KW-1185">Reference proteome</keyword>
<dbReference type="Proteomes" id="UP000023152">
    <property type="component" value="Unassembled WGS sequence"/>
</dbReference>
<feature type="region of interest" description="Disordered" evidence="1">
    <location>
        <begin position="17"/>
        <end position="39"/>
    </location>
</feature>
<feature type="compositionally biased region" description="Polar residues" evidence="1">
    <location>
        <begin position="529"/>
        <end position="556"/>
    </location>
</feature>
<reference evidence="2 3" key="1">
    <citation type="journal article" date="2013" name="Curr. Biol.">
        <title>The Genome of the Foraminiferan Reticulomyxa filosa.</title>
        <authorList>
            <person name="Glockner G."/>
            <person name="Hulsmann N."/>
            <person name="Schleicher M."/>
            <person name="Noegel A.A."/>
            <person name="Eichinger L."/>
            <person name="Gallinger C."/>
            <person name="Pawlowski J."/>
            <person name="Sierra R."/>
            <person name="Euteneuer U."/>
            <person name="Pillet L."/>
            <person name="Moustafa A."/>
            <person name="Platzer M."/>
            <person name="Groth M."/>
            <person name="Szafranski K."/>
            <person name="Schliwa M."/>
        </authorList>
    </citation>
    <scope>NUCLEOTIDE SEQUENCE [LARGE SCALE GENOMIC DNA]</scope>
</reference>
<dbReference type="AlphaFoldDB" id="X6MBQ0"/>
<comment type="caution">
    <text evidence="2">The sequence shown here is derived from an EMBL/GenBank/DDBJ whole genome shotgun (WGS) entry which is preliminary data.</text>
</comment>
<feature type="compositionally biased region" description="Polar residues" evidence="1">
    <location>
        <begin position="21"/>
        <end position="39"/>
    </location>
</feature>
<accession>X6MBQ0</accession>